<evidence type="ECO:0000313" key="3">
    <source>
        <dbReference type="Proteomes" id="UP000182977"/>
    </source>
</evidence>
<keyword evidence="2" id="KW-0378">Hydrolase</keyword>
<dbReference type="InterPro" id="IPR005135">
    <property type="entry name" value="Endo/exonuclease/phosphatase"/>
</dbReference>
<dbReference type="PANTHER" id="PTHR14859">
    <property type="entry name" value="CALCOFLUOR WHITE HYPERSENSITIVE PROTEIN PRECURSOR"/>
    <property type="match status" value="1"/>
</dbReference>
<proteinExistence type="predicted"/>
<dbReference type="OrthoDB" id="9812856at2"/>
<evidence type="ECO:0000313" key="2">
    <source>
        <dbReference type="EMBL" id="SDU63612.1"/>
    </source>
</evidence>
<gene>
    <name evidence="2" type="ORF">SAMN04488563_3419</name>
</gene>
<organism evidence="2 3">
    <name type="scientific">Jiangella alkaliphila</name>
    <dbReference type="NCBI Taxonomy" id="419479"/>
    <lineage>
        <taxon>Bacteria</taxon>
        <taxon>Bacillati</taxon>
        <taxon>Actinomycetota</taxon>
        <taxon>Actinomycetes</taxon>
        <taxon>Jiangellales</taxon>
        <taxon>Jiangellaceae</taxon>
        <taxon>Jiangella</taxon>
    </lineage>
</organism>
<reference evidence="3" key="1">
    <citation type="submission" date="2016-10" db="EMBL/GenBank/DDBJ databases">
        <authorList>
            <person name="Varghese N."/>
            <person name="Submissions S."/>
        </authorList>
    </citation>
    <scope>NUCLEOTIDE SEQUENCE [LARGE SCALE GENOMIC DNA]</scope>
    <source>
        <strain evidence="3">DSM 45079</strain>
    </source>
</reference>
<dbReference type="GO" id="GO:0004527">
    <property type="term" value="F:exonuclease activity"/>
    <property type="evidence" value="ECO:0007669"/>
    <property type="project" value="UniProtKB-KW"/>
</dbReference>
<feature type="domain" description="Endonuclease/exonuclease/phosphatase" evidence="1">
    <location>
        <begin position="15"/>
        <end position="264"/>
    </location>
</feature>
<evidence type="ECO:0000259" key="1">
    <source>
        <dbReference type="Pfam" id="PF03372"/>
    </source>
</evidence>
<dbReference type="STRING" id="419479.SAMN04488563_3419"/>
<keyword evidence="2" id="KW-0540">Nuclease</keyword>
<dbReference type="GO" id="GO:0016020">
    <property type="term" value="C:membrane"/>
    <property type="evidence" value="ECO:0007669"/>
    <property type="project" value="GOC"/>
</dbReference>
<dbReference type="SUPFAM" id="SSF56219">
    <property type="entry name" value="DNase I-like"/>
    <property type="match status" value="1"/>
</dbReference>
<dbReference type="Gene3D" id="3.60.10.10">
    <property type="entry name" value="Endonuclease/exonuclease/phosphatase"/>
    <property type="match status" value="1"/>
</dbReference>
<protein>
    <submittedName>
        <fullName evidence="2">Metal-dependent hydrolase, endonuclease/exonuclease/phosphatase family</fullName>
    </submittedName>
</protein>
<dbReference type="InterPro" id="IPR036691">
    <property type="entry name" value="Endo/exonu/phosph_ase_sf"/>
</dbReference>
<dbReference type="EMBL" id="LT629791">
    <property type="protein sequence ID" value="SDU63612.1"/>
    <property type="molecule type" value="Genomic_DNA"/>
</dbReference>
<keyword evidence="3" id="KW-1185">Reference proteome</keyword>
<dbReference type="RefSeq" id="WP_046768123.1">
    <property type="nucleotide sequence ID" value="NZ_KQ061224.1"/>
</dbReference>
<dbReference type="GO" id="GO:0004519">
    <property type="term" value="F:endonuclease activity"/>
    <property type="evidence" value="ECO:0007669"/>
    <property type="project" value="UniProtKB-KW"/>
</dbReference>
<dbReference type="Proteomes" id="UP000182977">
    <property type="component" value="Chromosome I"/>
</dbReference>
<dbReference type="InterPro" id="IPR051916">
    <property type="entry name" value="GPI-anchor_lipid_remodeler"/>
</dbReference>
<sequence>MADAIVLRVLTCNVWNLDGEPDRQYRLREGILALRPDVVALQEVVRTHAEDQLAMLFSGTGFHLAHQFESPETAPADRIHGVALASRWRPTRVDALALPQGAHEGGIRSALAATIALPNGLDILVMVVKPSWELDGEAMRVQQAQAIAEFEAKLRAGAPSIIAGDFDATPDADSLRYLTGRAVVDGTSVYYSDAWAVAGDGGPGHTWTAGNPLAAPLVDLLIGQPSHARRIDYILVGSRLNHRGTVARVLSCQVVLTDPPVSDHFGVLAEIAVEP</sequence>
<keyword evidence="2" id="KW-0255">Endonuclease</keyword>
<name>A0A1H2K4X4_9ACTN</name>
<accession>A0A1H2K4X4</accession>
<dbReference type="Pfam" id="PF03372">
    <property type="entry name" value="Exo_endo_phos"/>
    <property type="match status" value="1"/>
</dbReference>
<dbReference type="GO" id="GO:0006506">
    <property type="term" value="P:GPI anchor biosynthetic process"/>
    <property type="evidence" value="ECO:0007669"/>
    <property type="project" value="TreeGrafter"/>
</dbReference>
<keyword evidence="2" id="KW-0269">Exonuclease</keyword>
<dbReference type="AlphaFoldDB" id="A0A1H2K4X4"/>
<dbReference type="PANTHER" id="PTHR14859:SF15">
    <property type="entry name" value="ENDONUCLEASE_EXONUCLEASE_PHOSPHATASE DOMAIN-CONTAINING PROTEIN"/>
    <property type="match status" value="1"/>
</dbReference>